<dbReference type="GO" id="GO:0016799">
    <property type="term" value="F:hydrolase activity, hydrolyzing N-glycosyl compounds"/>
    <property type="evidence" value="ECO:0007669"/>
    <property type="project" value="TreeGrafter"/>
</dbReference>
<dbReference type="FunFam" id="3.40.50.450:FF:000012">
    <property type="entry name" value="LOG family protein YvdD"/>
    <property type="match status" value="1"/>
</dbReference>
<dbReference type="EMBL" id="CP031092">
    <property type="protein sequence ID" value="AXF57484.1"/>
    <property type="molecule type" value="Genomic_DNA"/>
</dbReference>
<dbReference type="GO" id="GO:0009691">
    <property type="term" value="P:cytokinin biosynthetic process"/>
    <property type="evidence" value="ECO:0007669"/>
    <property type="project" value="UniProtKB-UniRule"/>
</dbReference>
<dbReference type="InterPro" id="IPR005269">
    <property type="entry name" value="LOG"/>
</dbReference>
<proteinExistence type="inferred from homology"/>
<comment type="similarity">
    <text evidence="1 2">Belongs to the LOG family.</text>
</comment>
<sequence length="196" mass="21911">MNTVCVFAGSNAGERKTYAQEARNLGRCLLENNIRLVYGGSSIGLMGEVANEMLTSGGEVIGVMPKGLFRGEVVHRSLTKLVEVDGMHERKAKMSDLSDGFITLPGGAGTFEELFEIYSWAQIGIHDKPMGLLNVEDYFLPLLNMIQYSVREGFSNEDNLELLTVDASPQKLLEKMAPYQRPHLRPKWKNRNDDED</sequence>
<evidence type="ECO:0000313" key="4">
    <source>
        <dbReference type="EMBL" id="AXF57484.1"/>
    </source>
</evidence>
<dbReference type="AlphaFoldDB" id="A0A345C2Q3"/>
<evidence type="ECO:0000256" key="1">
    <source>
        <dbReference type="ARBA" id="ARBA00006763"/>
    </source>
</evidence>
<dbReference type="EC" id="3.2.2.n1" evidence="2"/>
<dbReference type="RefSeq" id="WP_114375350.1">
    <property type="nucleotide sequence ID" value="NZ_CP031092.1"/>
</dbReference>
<name>A0A345C2Q3_9BACI</name>
<dbReference type="Pfam" id="PF03641">
    <property type="entry name" value="Lysine_decarbox"/>
    <property type="match status" value="1"/>
</dbReference>
<protein>
    <recommendedName>
        <fullName evidence="2">Cytokinin riboside 5'-monophosphate phosphoribohydrolase</fullName>
        <ecNumber evidence="2">3.2.2.n1</ecNumber>
    </recommendedName>
</protein>
<dbReference type="Proteomes" id="UP000252100">
    <property type="component" value="Chromosome"/>
</dbReference>
<dbReference type="NCBIfam" id="TIGR00730">
    <property type="entry name" value="Rossman fold protein, TIGR00730 family"/>
    <property type="match status" value="1"/>
</dbReference>
<organism evidence="4 5">
    <name type="scientific">Salicibibacter kimchii</name>
    <dbReference type="NCBI Taxonomy" id="2099786"/>
    <lineage>
        <taxon>Bacteria</taxon>
        <taxon>Bacillati</taxon>
        <taxon>Bacillota</taxon>
        <taxon>Bacilli</taxon>
        <taxon>Bacillales</taxon>
        <taxon>Bacillaceae</taxon>
        <taxon>Salicibibacter</taxon>
    </lineage>
</organism>
<dbReference type="KEGG" id="rue:DT065_16830"/>
<evidence type="ECO:0000256" key="3">
    <source>
        <dbReference type="SAM" id="MobiDB-lite"/>
    </source>
</evidence>
<reference evidence="4 5" key="1">
    <citation type="journal article" date="2018" name="J. Microbiol.">
        <title>Salicibibacter kimchii gen. nov., sp. nov., a moderately halophilic and alkalitolerant bacterium in the family Bacillaceae, isolated from kimchi.</title>
        <authorList>
            <person name="Jang J.Y."/>
            <person name="Oh Y.J."/>
            <person name="Lim S.K."/>
            <person name="Park H.K."/>
            <person name="Lee C."/>
            <person name="Kim J.Y."/>
            <person name="Lee M.A."/>
            <person name="Choi H.J."/>
        </authorList>
    </citation>
    <scope>NUCLEOTIDE SEQUENCE [LARGE SCALE GENOMIC DNA]</scope>
    <source>
        <strain evidence="4 5">NKC1-1</strain>
    </source>
</reference>
<evidence type="ECO:0000313" key="5">
    <source>
        <dbReference type="Proteomes" id="UP000252100"/>
    </source>
</evidence>
<accession>A0A345C2Q3</accession>
<dbReference type="GO" id="GO:0005829">
    <property type="term" value="C:cytosol"/>
    <property type="evidence" value="ECO:0007669"/>
    <property type="project" value="TreeGrafter"/>
</dbReference>
<dbReference type="SUPFAM" id="SSF102405">
    <property type="entry name" value="MCP/YpsA-like"/>
    <property type="match status" value="1"/>
</dbReference>
<keyword evidence="2" id="KW-0203">Cytokinin biosynthesis</keyword>
<dbReference type="OrthoDB" id="9801098at2"/>
<feature type="region of interest" description="Disordered" evidence="3">
    <location>
        <begin position="175"/>
        <end position="196"/>
    </location>
</feature>
<evidence type="ECO:0000256" key="2">
    <source>
        <dbReference type="RuleBase" id="RU363015"/>
    </source>
</evidence>
<dbReference type="InterPro" id="IPR031100">
    <property type="entry name" value="LOG_fam"/>
</dbReference>
<dbReference type="PANTHER" id="PTHR31223">
    <property type="entry name" value="LOG FAMILY PROTEIN YJL055W"/>
    <property type="match status" value="1"/>
</dbReference>
<dbReference type="PANTHER" id="PTHR31223:SF70">
    <property type="entry name" value="LOG FAMILY PROTEIN YJL055W"/>
    <property type="match status" value="1"/>
</dbReference>
<keyword evidence="5" id="KW-1185">Reference proteome</keyword>
<dbReference type="Gene3D" id="3.40.50.450">
    <property type="match status" value="1"/>
</dbReference>
<gene>
    <name evidence="4" type="ORF">DT065_16830</name>
</gene>
<keyword evidence="2" id="KW-0378">Hydrolase</keyword>